<evidence type="ECO:0000313" key="2">
    <source>
        <dbReference type="EMBL" id="KAF7824331.1"/>
    </source>
</evidence>
<dbReference type="OrthoDB" id="1894539at2759"/>
<organism evidence="2 3">
    <name type="scientific">Senna tora</name>
    <dbReference type="NCBI Taxonomy" id="362788"/>
    <lineage>
        <taxon>Eukaryota</taxon>
        <taxon>Viridiplantae</taxon>
        <taxon>Streptophyta</taxon>
        <taxon>Embryophyta</taxon>
        <taxon>Tracheophyta</taxon>
        <taxon>Spermatophyta</taxon>
        <taxon>Magnoliopsida</taxon>
        <taxon>eudicotyledons</taxon>
        <taxon>Gunneridae</taxon>
        <taxon>Pentapetalae</taxon>
        <taxon>rosids</taxon>
        <taxon>fabids</taxon>
        <taxon>Fabales</taxon>
        <taxon>Fabaceae</taxon>
        <taxon>Caesalpinioideae</taxon>
        <taxon>Cassia clade</taxon>
        <taxon>Senna</taxon>
    </lineage>
</organism>
<name>A0A834WM54_9FABA</name>
<comment type="caution">
    <text evidence="2">The sequence shown here is derived from an EMBL/GenBank/DDBJ whole genome shotgun (WGS) entry which is preliminary data.</text>
</comment>
<dbReference type="InterPro" id="IPR004330">
    <property type="entry name" value="FAR1_DNA_bnd_dom"/>
</dbReference>
<keyword evidence="3" id="KW-1185">Reference proteome</keyword>
<sequence length="183" mass="21278">MKRADQIKLEKHIKSFWLCHSLLTLENANMELDWKPKVGMVFDSMDNAWKFWSDYGSKMGFGVRKNYCNKSKKDGSTTSCRFVCCKEGIRAKNKRDYVTNNPRHETRTDCKARIVLSHLNGKLTMNEFVEEHNHVLHLAETTHTLRLNSACLMSKHMNLSWLMILGSNKEPLLHGWASMSRDD</sequence>
<gene>
    <name evidence="2" type="ORF">G2W53_022475</name>
</gene>
<protein>
    <submittedName>
        <fullName evidence="2">Protein FAR1-RELATED SEQUENCE 5-like</fullName>
    </submittedName>
</protein>
<evidence type="ECO:0000313" key="3">
    <source>
        <dbReference type="Proteomes" id="UP000634136"/>
    </source>
</evidence>
<proteinExistence type="predicted"/>
<dbReference type="PANTHER" id="PTHR46328:SF34">
    <property type="entry name" value="PROTEIN FAR1-RELATED SEQUENCE 5-LIKE"/>
    <property type="match status" value="1"/>
</dbReference>
<dbReference type="EMBL" id="JAAIUW010000007">
    <property type="protein sequence ID" value="KAF7824331.1"/>
    <property type="molecule type" value="Genomic_DNA"/>
</dbReference>
<dbReference type="Pfam" id="PF03101">
    <property type="entry name" value="FAR1"/>
    <property type="match status" value="1"/>
</dbReference>
<dbReference type="AlphaFoldDB" id="A0A834WM54"/>
<dbReference type="Proteomes" id="UP000634136">
    <property type="component" value="Unassembled WGS sequence"/>
</dbReference>
<feature type="domain" description="FAR1" evidence="1">
    <location>
        <begin position="50"/>
        <end position="136"/>
    </location>
</feature>
<dbReference type="PANTHER" id="PTHR46328">
    <property type="entry name" value="FAR-RED IMPAIRED RESPONSIVE (FAR1) FAMILY PROTEIN-RELATED"/>
    <property type="match status" value="1"/>
</dbReference>
<reference evidence="2" key="1">
    <citation type="submission" date="2020-09" db="EMBL/GenBank/DDBJ databases">
        <title>Genome-Enabled Discovery of Anthraquinone Biosynthesis in Senna tora.</title>
        <authorList>
            <person name="Kang S.-H."/>
            <person name="Pandey R.P."/>
            <person name="Lee C.-M."/>
            <person name="Sim J.-S."/>
            <person name="Jeong J.-T."/>
            <person name="Choi B.-S."/>
            <person name="Jung M."/>
            <person name="Ginzburg D."/>
            <person name="Zhao K."/>
            <person name="Won S.Y."/>
            <person name="Oh T.-J."/>
            <person name="Yu Y."/>
            <person name="Kim N.-H."/>
            <person name="Lee O.R."/>
            <person name="Lee T.-H."/>
            <person name="Bashyal P."/>
            <person name="Kim T.-S."/>
            <person name="Lee W.-H."/>
            <person name="Kawkins C."/>
            <person name="Kim C.-K."/>
            <person name="Kim J.S."/>
            <person name="Ahn B.O."/>
            <person name="Rhee S.Y."/>
            <person name="Sohng J.K."/>
        </authorList>
    </citation>
    <scope>NUCLEOTIDE SEQUENCE</scope>
    <source>
        <tissue evidence="2">Leaf</tissue>
    </source>
</reference>
<accession>A0A834WM54</accession>
<evidence type="ECO:0000259" key="1">
    <source>
        <dbReference type="Pfam" id="PF03101"/>
    </source>
</evidence>